<dbReference type="PANTHER" id="PTHR37305">
    <property type="entry name" value="INTEGRAL MEMBRANE PROTEIN-RELATED"/>
    <property type="match status" value="1"/>
</dbReference>
<feature type="transmembrane region" description="Helical" evidence="1">
    <location>
        <begin position="113"/>
        <end position="144"/>
    </location>
</feature>
<keyword evidence="1" id="KW-0472">Membrane</keyword>
<feature type="transmembrane region" description="Helical" evidence="1">
    <location>
        <begin position="191"/>
        <end position="210"/>
    </location>
</feature>
<evidence type="ECO:0000313" key="3">
    <source>
        <dbReference type="Proteomes" id="UP000318065"/>
    </source>
</evidence>
<dbReference type="OrthoDB" id="3376858at2"/>
<keyword evidence="3" id="KW-1185">Reference proteome</keyword>
<dbReference type="GO" id="GO:0140359">
    <property type="term" value="F:ABC-type transporter activity"/>
    <property type="evidence" value="ECO:0007669"/>
    <property type="project" value="InterPro"/>
</dbReference>
<feature type="transmembrane region" description="Helical" evidence="1">
    <location>
        <begin position="164"/>
        <end position="184"/>
    </location>
</feature>
<evidence type="ECO:0008006" key="4">
    <source>
        <dbReference type="Google" id="ProtNLM"/>
    </source>
</evidence>
<evidence type="ECO:0000256" key="1">
    <source>
        <dbReference type="SAM" id="Phobius"/>
    </source>
</evidence>
<keyword evidence="1" id="KW-1133">Transmembrane helix</keyword>
<dbReference type="Pfam" id="PF12679">
    <property type="entry name" value="ABC2_membrane_2"/>
    <property type="match status" value="1"/>
</dbReference>
<sequence length="279" mass="29439">MARSFAAELLKLRKRPATWVVALIFAAAVVLFSYLFVYTFTVNSPEDAGVPPEARDAILRSLLPEDMLPTVLASFANFGSALALILGALSVGSEYGWDTLKVTLTQRPGRLKLFFGEVFALALTLLILTAAIMAVGALSSYVVAGLEKESVEWPSAQEFLKGFGAGWLILGTFAALGVFLATLLRGTALAIGLGLVYLLVLESIFVGLSAQSETVEDVGKLLPFKNSIDLAESFGALPVGFGGTAGEAVEPSRAVITLGVYAVAFMILSALLLKGRDVT</sequence>
<dbReference type="RefSeq" id="WP_143527443.1">
    <property type="nucleotide sequence ID" value="NZ_AP019791.1"/>
</dbReference>
<protein>
    <recommendedName>
        <fullName evidence="4">ABC transporter permease</fullName>
    </recommendedName>
</protein>
<evidence type="ECO:0000313" key="2">
    <source>
        <dbReference type="EMBL" id="BBL79437.1"/>
    </source>
</evidence>
<dbReference type="GO" id="GO:0005886">
    <property type="term" value="C:plasma membrane"/>
    <property type="evidence" value="ECO:0007669"/>
    <property type="project" value="UniProtKB-SubCell"/>
</dbReference>
<proteinExistence type="predicted"/>
<dbReference type="EMBL" id="AP019791">
    <property type="protein sequence ID" value="BBL79437.1"/>
    <property type="molecule type" value="Genomic_DNA"/>
</dbReference>
<dbReference type="Proteomes" id="UP000318065">
    <property type="component" value="Chromosome"/>
</dbReference>
<name>A0A510HLZ0_9ACTN</name>
<organism evidence="2 3">
    <name type="scientific">Rubrobacter xylanophilus</name>
    <dbReference type="NCBI Taxonomy" id="49319"/>
    <lineage>
        <taxon>Bacteria</taxon>
        <taxon>Bacillati</taxon>
        <taxon>Actinomycetota</taxon>
        <taxon>Rubrobacteria</taxon>
        <taxon>Rubrobacterales</taxon>
        <taxon>Rubrobacteraceae</taxon>
        <taxon>Rubrobacter</taxon>
    </lineage>
</organism>
<accession>A0A510HLZ0</accession>
<dbReference type="AlphaFoldDB" id="A0A510HLZ0"/>
<feature type="transmembrane region" description="Helical" evidence="1">
    <location>
        <begin position="254"/>
        <end position="273"/>
    </location>
</feature>
<keyword evidence="1" id="KW-0812">Transmembrane</keyword>
<reference evidence="2" key="1">
    <citation type="journal article" date="2019" name="Microbiol. Resour. Announc.">
        <title>Complete Genome Sequence of Rubrobacter xylanophilus Strain AA3-22, Isolated from Arima Onsen in Japan.</title>
        <authorList>
            <person name="Tomariguchi N."/>
            <person name="Miyazaki K."/>
        </authorList>
    </citation>
    <scope>NUCLEOTIDE SEQUENCE [LARGE SCALE GENOMIC DNA]</scope>
    <source>
        <strain evidence="2">AA3-22</strain>
    </source>
</reference>
<gene>
    <name evidence="2" type="ORF">RxyAA322_12910</name>
</gene>
<dbReference type="PANTHER" id="PTHR37305:SF1">
    <property type="entry name" value="MEMBRANE PROTEIN"/>
    <property type="match status" value="1"/>
</dbReference>
<feature type="transmembrane region" description="Helical" evidence="1">
    <location>
        <begin position="71"/>
        <end position="92"/>
    </location>
</feature>
<feature type="transmembrane region" description="Helical" evidence="1">
    <location>
        <begin position="20"/>
        <end position="40"/>
    </location>
</feature>